<evidence type="ECO:0000256" key="4">
    <source>
        <dbReference type="ARBA" id="ARBA00023136"/>
    </source>
</evidence>
<keyword evidence="8" id="KW-1185">Reference proteome</keyword>
<name>A0A8K0SI98_9HYPO</name>
<dbReference type="SUPFAM" id="SSF103473">
    <property type="entry name" value="MFS general substrate transporter"/>
    <property type="match status" value="1"/>
</dbReference>
<feature type="transmembrane region" description="Helical" evidence="5">
    <location>
        <begin position="36"/>
        <end position="56"/>
    </location>
</feature>
<evidence type="ECO:0000256" key="5">
    <source>
        <dbReference type="SAM" id="Phobius"/>
    </source>
</evidence>
<evidence type="ECO:0000259" key="6">
    <source>
        <dbReference type="PROSITE" id="PS50850"/>
    </source>
</evidence>
<evidence type="ECO:0000313" key="8">
    <source>
        <dbReference type="Proteomes" id="UP000813444"/>
    </source>
</evidence>
<reference evidence="7" key="1">
    <citation type="journal article" date="2021" name="Nat. Commun.">
        <title>Genetic determinants of endophytism in the Arabidopsis root mycobiome.</title>
        <authorList>
            <person name="Mesny F."/>
            <person name="Miyauchi S."/>
            <person name="Thiergart T."/>
            <person name="Pickel B."/>
            <person name="Atanasova L."/>
            <person name="Karlsson M."/>
            <person name="Huettel B."/>
            <person name="Barry K.W."/>
            <person name="Haridas S."/>
            <person name="Chen C."/>
            <person name="Bauer D."/>
            <person name="Andreopoulos W."/>
            <person name="Pangilinan J."/>
            <person name="LaButti K."/>
            <person name="Riley R."/>
            <person name="Lipzen A."/>
            <person name="Clum A."/>
            <person name="Drula E."/>
            <person name="Henrissat B."/>
            <person name="Kohler A."/>
            <person name="Grigoriev I.V."/>
            <person name="Martin F.M."/>
            <person name="Hacquard S."/>
        </authorList>
    </citation>
    <scope>NUCLEOTIDE SEQUENCE</scope>
    <source>
        <strain evidence="7">MPI-CAGE-CH-0235</strain>
    </source>
</reference>
<dbReference type="AlphaFoldDB" id="A0A8K0SI98"/>
<keyword evidence="2 5" id="KW-0812">Transmembrane</keyword>
<feature type="transmembrane region" description="Helical" evidence="5">
    <location>
        <begin position="430"/>
        <end position="452"/>
    </location>
</feature>
<feature type="transmembrane region" description="Helical" evidence="5">
    <location>
        <begin position="495"/>
        <end position="514"/>
    </location>
</feature>
<gene>
    <name evidence="7" type="ORF">B0I35DRAFT_453539</name>
</gene>
<feature type="transmembrane region" description="Helical" evidence="5">
    <location>
        <begin position="223"/>
        <end position="246"/>
    </location>
</feature>
<dbReference type="Proteomes" id="UP000813444">
    <property type="component" value="Unassembled WGS sequence"/>
</dbReference>
<feature type="transmembrane region" description="Helical" evidence="5">
    <location>
        <begin position="98"/>
        <end position="118"/>
    </location>
</feature>
<comment type="caution">
    <text evidence="7">The sequence shown here is derived from an EMBL/GenBank/DDBJ whole genome shotgun (WGS) entry which is preliminary data.</text>
</comment>
<dbReference type="Gene3D" id="1.20.1250.20">
    <property type="entry name" value="MFS general substrate transporter like domains"/>
    <property type="match status" value="1"/>
</dbReference>
<feature type="transmembrane region" description="Helical" evidence="5">
    <location>
        <begin position="157"/>
        <end position="179"/>
    </location>
</feature>
<dbReference type="Gene3D" id="1.20.1720.10">
    <property type="entry name" value="Multidrug resistance protein D"/>
    <property type="match status" value="1"/>
</dbReference>
<dbReference type="EMBL" id="JAGPNK010000014">
    <property type="protein sequence ID" value="KAH7308938.1"/>
    <property type="molecule type" value="Genomic_DNA"/>
</dbReference>
<dbReference type="GO" id="GO:0022857">
    <property type="term" value="F:transmembrane transporter activity"/>
    <property type="evidence" value="ECO:0007669"/>
    <property type="project" value="InterPro"/>
</dbReference>
<feature type="transmembrane region" description="Helical" evidence="5">
    <location>
        <begin position="191"/>
        <end position="211"/>
    </location>
</feature>
<accession>A0A8K0SI98</accession>
<protein>
    <submittedName>
        <fullName evidence="7">Major facilitator superfamily domain-containing protein</fullName>
    </submittedName>
</protein>
<proteinExistence type="predicted"/>
<sequence>MDCDTQDEAKKFTEKAPVTTCTWTPGKGEWAAMGTMAVVSLMVALDATILVPALPTLAVDLHGTANEAFWAGTSFLLTSTVFQPLIVSLSDIFGRKELLLVSIFFFTLGTLICAPIAHDMTTFLAGRSIQGIGGGGIISMGQVVYADIVPLRQRPKYFAMVLGAWAIGTVSGPLLGGAFVNANRWRWCFYINLPICGLGFVLVPLFVRLTTKKTSLASKLARVDWIGGFLFVCGLASFLIGLSWAGTQFDRLSIQTLAPIFVGLYALASSIAWERFVASEPFLSISLFLSPSAVAAYATAFGNGFILFCTLYYGPFYFMAVRFTNALDAGIRMLPVTCLLLPGSVIVSVLSTRLGRFRWAVWIGWVISTLSCGLMQLFDQTISTPAWAAILAIFGAGNGMVLTGTNVAIQAISPAKDCGRAATMYAFMRSLGMTVGVAVGGTTFQNVMILGLDKHALPHGIARHAEAYVYRVQNMSDSDPTRAQVLDAYVQGFHGVFWLTGGVATVCLLGSIFIRKHSMDKELDSNFVLRNTFKDDRRHP</sequence>
<feature type="transmembrane region" description="Helical" evidence="5">
    <location>
        <begin position="333"/>
        <end position="352"/>
    </location>
</feature>
<evidence type="ECO:0000256" key="2">
    <source>
        <dbReference type="ARBA" id="ARBA00022692"/>
    </source>
</evidence>
<dbReference type="OrthoDB" id="2351791at2759"/>
<feature type="transmembrane region" description="Helical" evidence="5">
    <location>
        <begin position="359"/>
        <end position="378"/>
    </location>
</feature>
<comment type="subcellular location">
    <subcellularLocation>
        <location evidence="1">Membrane</location>
        <topology evidence="1">Multi-pass membrane protein</topology>
    </subcellularLocation>
</comment>
<dbReference type="InterPro" id="IPR020846">
    <property type="entry name" value="MFS_dom"/>
</dbReference>
<dbReference type="PANTHER" id="PTHR23501">
    <property type="entry name" value="MAJOR FACILITATOR SUPERFAMILY"/>
    <property type="match status" value="1"/>
</dbReference>
<evidence type="ECO:0000256" key="3">
    <source>
        <dbReference type="ARBA" id="ARBA00022989"/>
    </source>
</evidence>
<dbReference type="GO" id="GO:0005886">
    <property type="term" value="C:plasma membrane"/>
    <property type="evidence" value="ECO:0007669"/>
    <property type="project" value="TreeGrafter"/>
</dbReference>
<dbReference type="Pfam" id="PF07690">
    <property type="entry name" value="MFS_1"/>
    <property type="match status" value="1"/>
</dbReference>
<feature type="transmembrane region" description="Helical" evidence="5">
    <location>
        <begin position="124"/>
        <end position="145"/>
    </location>
</feature>
<dbReference type="InterPro" id="IPR036259">
    <property type="entry name" value="MFS_trans_sf"/>
</dbReference>
<dbReference type="PROSITE" id="PS50850">
    <property type="entry name" value="MFS"/>
    <property type="match status" value="1"/>
</dbReference>
<feature type="transmembrane region" description="Helical" evidence="5">
    <location>
        <begin position="68"/>
        <end position="86"/>
    </location>
</feature>
<feature type="transmembrane region" description="Helical" evidence="5">
    <location>
        <begin position="285"/>
        <end position="313"/>
    </location>
</feature>
<dbReference type="PANTHER" id="PTHR23501:SF94">
    <property type="entry name" value="MAJOR FACILITATOR SUPERFAMILY (MFS) PROFILE DOMAIN-CONTAINING PROTEIN"/>
    <property type="match status" value="1"/>
</dbReference>
<keyword evidence="4 5" id="KW-0472">Membrane</keyword>
<feature type="transmembrane region" description="Helical" evidence="5">
    <location>
        <begin position="384"/>
        <end position="409"/>
    </location>
</feature>
<feature type="domain" description="Major facilitator superfamily (MFS) profile" evidence="6">
    <location>
        <begin position="32"/>
        <end position="519"/>
    </location>
</feature>
<evidence type="ECO:0000313" key="7">
    <source>
        <dbReference type="EMBL" id="KAH7308938.1"/>
    </source>
</evidence>
<dbReference type="InterPro" id="IPR011701">
    <property type="entry name" value="MFS"/>
</dbReference>
<feature type="transmembrane region" description="Helical" evidence="5">
    <location>
        <begin position="252"/>
        <end position="273"/>
    </location>
</feature>
<keyword evidence="3 5" id="KW-1133">Transmembrane helix</keyword>
<evidence type="ECO:0000256" key="1">
    <source>
        <dbReference type="ARBA" id="ARBA00004141"/>
    </source>
</evidence>
<organism evidence="7 8">
    <name type="scientific">Stachybotrys elegans</name>
    <dbReference type="NCBI Taxonomy" id="80388"/>
    <lineage>
        <taxon>Eukaryota</taxon>
        <taxon>Fungi</taxon>
        <taxon>Dikarya</taxon>
        <taxon>Ascomycota</taxon>
        <taxon>Pezizomycotina</taxon>
        <taxon>Sordariomycetes</taxon>
        <taxon>Hypocreomycetidae</taxon>
        <taxon>Hypocreales</taxon>
        <taxon>Stachybotryaceae</taxon>
        <taxon>Stachybotrys</taxon>
    </lineage>
</organism>
<dbReference type="FunFam" id="1.20.1720.10:FF:000018">
    <property type="entry name" value="Putative MFS multidrug transporter"/>
    <property type="match status" value="1"/>
</dbReference>
<dbReference type="PRINTS" id="PR01036">
    <property type="entry name" value="TCRTETB"/>
</dbReference>